<sequence>MARKSPEDEHPVKAYGWAVKDGTTGILSPFKFSIRATGDNDVRIKILYCGVCRTDLAATKNAFGFLSYPLVPGREIVGIVSEIGKNVKKVKVGEKVGVAPHVGSCGKCKSCVNEVENFCPKLIIPYGTPYHDGTICYGGFSNETVRDERFVFRFPENLSLPGGAPLVSAGVTTYGALRNNGLDKPGLHVGVVGLGGLGHLAVKFAKALGVKVTVISTNPSKEHDAINGFGADAFILTHHEEQMKAAMGTLDGILYTVPVVHAIAPLLSLLGSQGKFVLIGAPSQLLEVPPIQLLFGGKSIIGSAAGNVKQIQEMLEFAAKHDIIANVEIIQMDYINTAMERLDKGDVRYRFVIDIENSLTLPSEV</sequence>
<accession>A0A1B1FHQ7</accession>
<dbReference type="InterPro" id="IPR020843">
    <property type="entry name" value="ER"/>
</dbReference>
<comment type="cofactor">
    <cofactor evidence="1">
        <name>Zn(2+)</name>
        <dbReference type="ChEBI" id="CHEBI:29105"/>
    </cofactor>
</comment>
<evidence type="ECO:0000256" key="1">
    <source>
        <dbReference type="ARBA" id="ARBA00001947"/>
    </source>
</evidence>
<reference evidence="6" key="1">
    <citation type="submission" date="2016-03" db="EMBL/GenBank/DDBJ databases">
        <title>The structural basis of ajmalicine biosynthesis: Active site elements that control stereoselectivity in alkaloids.</title>
        <authorList>
            <person name="Stavrinides A.K."/>
            <person name="O'Connor S.E."/>
            <person name="Tatsis E.C."/>
            <person name="Caputi L."/>
            <person name="Foureau E."/>
            <person name="Stevenson C.E.M."/>
            <person name="Lawson D.M."/>
            <person name="Courdavault V."/>
        </authorList>
    </citation>
    <scope>NUCLEOTIDE SEQUENCE</scope>
</reference>
<dbReference type="PANTHER" id="PTHR42683">
    <property type="entry name" value="ALDEHYDE REDUCTASE"/>
    <property type="match status" value="1"/>
</dbReference>
<dbReference type="AlphaFoldDB" id="A0A1B1FHQ7"/>
<dbReference type="InterPro" id="IPR011032">
    <property type="entry name" value="GroES-like_sf"/>
</dbReference>
<dbReference type="InterPro" id="IPR047109">
    <property type="entry name" value="CAD-like"/>
</dbReference>
<dbReference type="SMART" id="SM00829">
    <property type="entry name" value="PKS_ER"/>
    <property type="match status" value="1"/>
</dbReference>
<organism evidence="6">
    <name type="scientific">Catharanthus roseus</name>
    <name type="common">Madagascar periwinkle</name>
    <name type="synonym">Vinca rosea</name>
    <dbReference type="NCBI Taxonomy" id="4058"/>
    <lineage>
        <taxon>Eukaryota</taxon>
        <taxon>Viridiplantae</taxon>
        <taxon>Streptophyta</taxon>
        <taxon>Embryophyta</taxon>
        <taxon>Tracheophyta</taxon>
        <taxon>Spermatophyta</taxon>
        <taxon>Magnoliopsida</taxon>
        <taxon>eudicotyledons</taxon>
        <taxon>Gunneridae</taxon>
        <taxon>Pentapetalae</taxon>
        <taxon>asterids</taxon>
        <taxon>lamiids</taxon>
        <taxon>Gentianales</taxon>
        <taxon>Apocynaceae</taxon>
        <taxon>Rauvolfioideae</taxon>
        <taxon>Vinceae</taxon>
        <taxon>Catharanthinae</taxon>
        <taxon>Catharanthus</taxon>
    </lineage>
</organism>
<dbReference type="FunFam" id="3.90.180.10:FF:000100">
    <property type="entry name" value="Putative cinnamyl alcohol dehydrogenase 6"/>
    <property type="match status" value="1"/>
</dbReference>
<evidence type="ECO:0000313" key="6">
    <source>
        <dbReference type="EMBL" id="ANQ45232.1"/>
    </source>
</evidence>
<dbReference type="SUPFAM" id="SSF51735">
    <property type="entry name" value="NAD(P)-binding Rossmann-fold domains"/>
    <property type="match status" value="1"/>
</dbReference>
<keyword evidence="3" id="KW-0862">Zinc</keyword>
<dbReference type="OrthoDB" id="1879366at2759"/>
<evidence type="ECO:0000259" key="5">
    <source>
        <dbReference type="SMART" id="SM00829"/>
    </source>
</evidence>
<dbReference type="SUPFAM" id="SSF50129">
    <property type="entry name" value="GroES-like"/>
    <property type="match status" value="1"/>
</dbReference>
<protein>
    <submittedName>
        <fullName evidence="7">CAD3 protein</fullName>
    </submittedName>
    <submittedName>
        <fullName evidence="6">Putative ADH</fullName>
    </submittedName>
</protein>
<keyword evidence="4" id="KW-0560">Oxidoreductase</keyword>
<dbReference type="FunFam" id="3.40.50.720:FF:000022">
    <property type="entry name" value="Cinnamyl alcohol dehydrogenase"/>
    <property type="match status" value="1"/>
</dbReference>
<dbReference type="EMBL" id="KU865332">
    <property type="protein sequence ID" value="ANQ45232.1"/>
    <property type="molecule type" value="mRNA"/>
</dbReference>
<evidence type="ECO:0000256" key="2">
    <source>
        <dbReference type="ARBA" id="ARBA00022723"/>
    </source>
</evidence>
<evidence type="ECO:0000256" key="3">
    <source>
        <dbReference type="ARBA" id="ARBA00022833"/>
    </source>
</evidence>
<dbReference type="GO" id="GO:0016616">
    <property type="term" value="F:oxidoreductase activity, acting on the CH-OH group of donors, NAD or NADP as acceptor"/>
    <property type="evidence" value="ECO:0007669"/>
    <property type="project" value="InterPro"/>
</dbReference>
<dbReference type="GO" id="GO:0009820">
    <property type="term" value="P:alkaloid metabolic process"/>
    <property type="evidence" value="ECO:0007669"/>
    <property type="project" value="UniProtKB-ARBA"/>
</dbReference>
<dbReference type="GO" id="GO:0046872">
    <property type="term" value="F:metal ion binding"/>
    <property type="evidence" value="ECO:0007669"/>
    <property type="project" value="UniProtKB-KW"/>
</dbReference>
<evidence type="ECO:0000256" key="4">
    <source>
        <dbReference type="ARBA" id="ARBA00023002"/>
    </source>
</evidence>
<name>A0A1B1FHQ7_CATRO</name>
<dbReference type="Pfam" id="PF00107">
    <property type="entry name" value="ADH_zinc_N"/>
    <property type="match status" value="1"/>
</dbReference>
<dbReference type="InterPro" id="IPR036291">
    <property type="entry name" value="NAD(P)-bd_dom_sf"/>
</dbReference>
<dbReference type="Pfam" id="PF08240">
    <property type="entry name" value="ADH_N"/>
    <property type="match status" value="1"/>
</dbReference>
<feature type="domain" description="Enoyl reductase (ER)" evidence="5">
    <location>
        <begin position="25"/>
        <end position="353"/>
    </location>
</feature>
<dbReference type="EMBL" id="MH194347">
    <property type="protein sequence ID" value="AYE56098.1"/>
    <property type="molecule type" value="mRNA"/>
</dbReference>
<dbReference type="Gene3D" id="3.90.180.10">
    <property type="entry name" value="Medium-chain alcohol dehydrogenases, catalytic domain"/>
    <property type="match status" value="1"/>
</dbReference>
<dbReference type="InterPro" id="IPR013149">
    <property type="entry name" value="ADH-like_C"/>
</dbReference>
<gene>
    <name evidence="6" type="ORF">Cr033062</name>
</gene>
<evidence type="ECO:0000313" key="7">
    <source>
        <dbReference type="EMBL" id="AYE56098.1"/>
    </source>
</evidence>
<keyword evidence="2" id="KW-0479">Metal-binding</keyword>
<reference evidence="7" key="2">
    <citation type="journal article" date="2019" name="Plant J.">
        <title>Completion of the canonical pathway for assembly of anticancer drugs vincristine/vinblastine in Catharanthus roseus.</title>
        <authorList>
            <person name="Qu Y."/>
            <person name="Safonova O."/>
            <person name="Luca V."/>
        </authorList>
    </citation>
    <scope>NUCLEOTIDE SEQUENCE</scope>
</reference>
<dbReference type="InterPro" id="IPR013154">
    <property type="entry name" value="ADH-like_N"/>
</dbReference>
<dbReference type="Gene3D" id="3.40.50.720">
    <property type="entry name" value="NAD(P)-binding Rossmann-like Domain"/>
    <property type="match status" value="1"/>
</dbReference>
<dbReference type="CDD" id="cd05283">
    <property type="entry name" value="CAD1"/>
    <property type="match status" value="1"/>
</dbReference>
<proteinExistence type="evidence at transcript level"/>